<dbReference type="AlphaFoldDB" id="A0A1H7QAB7"/>
<evidence type="ECO:0000313" key="2">
    <source>
        <dbReference type="EMBL" id="SEL44769.1"/>
    </source>
</evidence>
<accession>A0A1H7QAB7</accession>
<name>A0A1H7QAB7_9SPHN</name>
<feature type="chain" id="PRO_5011611001" evidence="1">
    <location>
        <begin position="25"/>
        <end position="272"/>
    </location>
</feature>
<organism evidence="2 3">
    <name type="scientific">Sphingomonas palmae</name>
    <dbReference type="NCBI Taxonomy" id="1855283"/>
    <lineage>
        <taxon>Bacteria</taxon>
        <taxon>Pseudomonadati</taxon>
        <taxon>Pseudomonadota</taxon>
        <taxon>Alphaproteobacteria</taxon>
        <taxon>Sphingomonadales</taxon>
        <taxon>Sphingomonadaceae</taxon>
        <taxon>Sphingomonas</taxon>
    </lineage>
</organism>
<dbReference type="EMBL" id="FNZZ01000003">
    <property type="protein sequence ID" value="SEL44769.1"/>
    <property type="molecule type" value="Genomic_DNA"/>
</dbReference>
<dbReference type="Pfam" id="PF13557">
    <property type="entry name" value="Phenol_MetA_deg"/>
    <property type="match status" value="1"/>
</dbReference>
<gene>
    <name evidence="2" type="ORF">SAMN05216382_2073</name>
</gene>
<dbReference type="InterPro" id="IPR025737">
    <property type="entry name" value="FApF"/>
</dbReference>
<dbReference type="Proteomes" id="UP000199214">
    <property type="component" value="Unassembled WGS sequence"/>
</dbReference>
<reference evidence="3" key="1">
    <citation type="submission" date="2016-10" db="EMBL/GenBank/DDBJ databases">
        <authorList>
            <person name="Varghese N."/>
            <person name="Submissions S."/>
        </authorList>
    </citation>
    <scope>NUCLEOTIDE SEQUENCE [LARGE SCALE GENOMIC DNA]</scope>
    <source>
        <strain evidence="3">JS21-1</strain>
    </source>
</reference>
<evidence type="ECO:0000313" key="3">
    <source>
        <dbReference type="Proteomes" id="UP000199214"/>
    </source>
</evidence>
<keyword evidence="3" id="KW-1185">Reference proteome</keyword>
<dbReference type="RefSeq" id="WP_177171618.1">
    <property type="nucleotide sequence ID" value="NZ_FNZZ01000003.1"/>
</dbReference>
<proteinExistence type="predicted"/>
<feature type="signal peptide" evidence="1">
    <location>
        <begin position="1"/>
        <end position="24"/>
    </location>
</feature>
<evidence type="ECO:0000256" key="1">
    <source>
        <dbReference type="SAM" id="SignalP"/>
    </source>
</evidence>
<keyword evidence="1" id="KW-0732">Signal</keyword>
<dbReference type="STRING" id="1855283.SAMN05216382_2073"/>
<protein>
    <submittedName>
        <fullName evidence="2">Putative MetA-pathway of phenol degradation</fullName>
    </submittedName>
</protein>
<sequence length="272" mass="28971">MSRVRGLLLAVCAGAAAWAAPVSAQQRDDDRFCPNRPSLGSSGCTTLPGQVQVEMSGVDWQLDNNPDERVDTTRFADTLARIGVGPKTEVQVGWSPQVIARTRDKARGTISRVAGISDLTLAVRQNITHSDGHGLSTAIQPFVTLPTGRGDISEGTWSAGAVVPVVYEVNDTWSLGFTGQAAAQADEDRHGRHFDASGIVEVGYTVSSNVTAFGDFVLERDNDPMQHVTMAQLAGSLAWQPTKRTQLDVLAVAGLNHDTPDLQVAFGGAFVF</sequence>